<dbReference type="AlphaFoldDB" id="A0A545UL82"/>
<name>A0A545UL82_9HYPO</name>
<accession>A0A545UL82</accession>
<keyword evidence="2" id="KW-1185">Reference proteome</keyword>
<gene>
    <name evidence="1" type="ORF">IF1G_11112</name>
</gene>
<proteinExistence type="predicted"/>
<protein>
    <submittedName>
        <fullName evidence="1">Uncharacterized protein</fullName>
    </submittedName>
</protein>
<comment type="caution">
    <text evidence="1">The sequence shown here is derived from an EMBL/GenBank/DDBJ whole genome shotgun (WGS) entry which is preliminary data.</text>
</comment>
<organism evidence="1 2">
    <name type="scientific">Cordyceps javanica</name>
    <dbReference type="NCBI Taxonomy" id="43265"/>
    <lineage>
        <taxon>Eukaryota</taxon>
        <taxon>Fungi</taxon>
        <taxon>Dikarya</taxon>
        <taxon>Ascomycota</taxon>
        <taxon>Pezizomycotina</taxon>
        <taxon>Sordariomycetes</taxon>
        <taxon>Hypocreomycetidae</taxon>
        <taxon>Hypocreales</taxon>
        <taxon>Cordycipitaceae</taxon>
        <taxon>Cordyceps</taxon>
    </lineage>
</organism>
<evidence type="ECO:0000313" key="2">
    <source>
        <dbReference type="Proteomes" id="UP000315783"/>
    </source>
</evidence>
<dbReference type="EMBL" id="SPUK01000031">
    <property type="protein sequence ID" value="TQV90220.1"/>
    <property type="molecule type" value="Genomic_DNA"/>
</dbReference>
<sequence length="72" mass="8110">MNHSNELYVVYTCNRTEMRSLLDNIVKCLPSLTTTVQGEAANGKMLHYDETSETRSLGTFIHNNVSFAPDDD</sequence>
<dbReference type="Proteomes" id="UP000315783">
    <property type="component" value="Unassembled WGS sequence"/>
</dbReference>
<evidence type="ECO:0000313" key="1">
    <source>
        <dbReference type="EMBL" id="TQV90220.1"/>
    </source>
</evidence>
<reference evidence="1 2" key="1">
    <citation type="journal article" date="2019" name="Appl. Microbiol. Biotechnol.">
        <title>Genome sequence of Isaria javanica and comparative genome analysis insights into family S53 peptidase evolution in fungal entomopathogens.</title>
        <authorList>
            <person name="Lin R."/>
            <person name="Zhang X."/>
            <person name="Xin B."/>
            <person name="Zou M."/>
            <person name="Gao Y."/>
            <person name="Qin F."/>
            <person name="Hu Q."/>
            <person name="Xie B."/>
            <person name="Cheng X."/>
        </authorList>
    </citation>
    <scope>NUCLEOTIDE SEQUENCE [LARGE SCALE GENOMIC DNA]</scope>
    <source>
        <strain evidence="1 2">IJ1G</strain>
    </source>
</reference>